<dbReference type="SUPFAM" id="SSF81631">
    <property type="entry name" value="PAP/OAS1 substrate-binding domain"/>
    <property type="match status" value="1"/>
</dbReference>
<reference evidence="9 10" key="1">
    <citation type="submission" date="2014-04" db="EMBL/GenBank/DDBJ databases">
        <title>Evolutionary Origins and Diversification of the Mycorrhizal Mutualists.</title>
        <authorList>
            <consortium name="DOE Joint Genome Institute"/>
            <consortium name="Mycorrhizal Genomics Consortium"/>
            <person name="Kohler A."/>
            <person name="Kuo A."/>
            <person name="Nagy L.G."/>
            <person name="Floudas D."/>
            <person name="Copeland A."/>
            <person name="Barry K.W."/>
            <person name="Cichocki N."/>
            <person name="Veneault-Fourrey C."/>
            <person name="LaButti K."/>
            <person name="Lindquist E.A."/>
            <person name="Lipzen A."/>
            <person name="Lundell T."/>
            <person name="Morin E."/>
            <person name="Murat C."/>
            <person name="Riley R."/>
            <person name="Ohm R."/>
            <person name="Sun H."/>
            <person name="Tunlid A."/>
            <person name="Henrissat B."/>
            <person name="Grigoriev I.V."/>
            <person name="Hibbett D.S."/>
            <person name="Martin F."/>
        </authorList>
    </citation>
    <scope>NUCLEOTIDE SEQUENCE [LARGE SCALE GENOMIC DNA]</scope>
    <source>
        <strain evidence="9 10">FD-317 M1</strain>
    </source>
</reference>
<dbReference type="InterPro" id="IPR054708">
    <property type="entry name" value="MTPAP-like_central"/>
</dbReference>
<dbReference type="Pfam" id="PF22600">
    <property type="entry name" value="MTPAP-like_central"/>
    <property type="match status" value="1"/>
</dbReference>
<dbReference type="InterPro" id="IPR002058">
    <property type="entry name" value="PAP_assoc"/>
</dbReference>
<dbReference type="PANTHER" id="PTHR23092">
    <property type="entry name" value="POLY(A) RNA POLYMERASE"/>
    <property type="match status" value="1"/>
</dbReference>
<gene>
    <name evidence="9" type="ORF">GYMLUDRAFT_163199</name>
</gene>
<keyword evidence="5" id="KW-0479">Metal-binding</keyword>
<feature type="non-terminal residue" evidence="9">
    <location>
        <position position="1"/>
    </location>
</feature>
<dbReference type="SUPFAM" id="SSF81301">
    <property type="entry name" value="Nucleotidyltransferase"/>
    <property type="match status" value="1"/>
</dbReference>
<dbReference type="FunFam" id="3.30.460.10:FF:000006">
    <property type="entry name" value="non-canonical poly(A) RNA polymerase PAPD5"/>
    <property type="match status" value="1"/>
</dbReference>
<dbReference type="AlphaFoldDB" id="A0A0D0C552"/>
<dbReference type="InterPro" id="IPR043519">
    <property type="entry name" value="NT_sf"/>
</dbReference>
<dbReference type="EMBL" id="KN834764">
    <property type="protein sequence ID" value="KIK63276.1"/>
    <property type="molecule type" value="Genomic_DNA"/>
</dbReference>
<evidence type="ECO:0000313" key="9">
    <source>
        <dbReference type="EMBL" id="KIK63276.1"/>
    </source>
</evidence>
<dbReference type="Proteomes" id="UP000053593">
    <property type="component" value="Unassembled WGS sequence"/>
</dbReference>
<organism evidence="9 10">
    <name type="scientific">Collybiopsis luxurians FD-317 M1</name>
    <dbReference type="NCBI Taxonomy" id="944289"/>
    <lineage>
        <taxon>Eukaryota</taxon>
        <taxon>Fungi</taxon>
        <taxon>Dikarya</taxon>
        <taxon>Basidiomycota</taxon>
        <taxon>Agaricomycotina</taxon>
        <taxon>Agaricomycetes</taxon>
        <taxon>Agaricomycetidae</taxon>
        <taxon>Agaricales</taxon>
        <taxon>Marasmiineae</taxon>
        <taxon>Omphalotaceae</taxon>
        <taxon>Collybiopsis</taxon>
        <taxon>Collybiopsis luxurians</taxon>
    </lineage>
</organism>
<dbReference type="Gene3D" id="1.10.1410.10">
    <property type="match status" value="1"/>
</dbReference>
<sequence length="259" mass="29079">QSLHHEFLSYLNYMSPTETEAAVRTQEIATISNAIKSKYPDATAHPFGSFGTNLYLPCGDLDLVIISPTLDALDQDLMLRDVASCLVRSGVTTDDKIQIISKALVPILKFTTSLSNISVDICFNMQNGLHAVKFVNTYKNGLSASGKLALRGLVYLLKAFFTHHHLNEVRTGGLSSYAIVLLVIRFLQHLPRCRKVLQDQIFAHFGTLVFDLFEFYATVLNWDIAGMTVVDEGRFFVKLNYPNAKRTRLYIEDPINRGE</sequence>
<keyword evidence="6" id="KW-0460">Magnesium</keyword>
<evidence type="ECO:0000259" key="8">
    <source>
        <dbReference type="Pfam" id="PF22600"/>
    </source>
</evidence>
<dbReference type="InterPro" id="IPR045862">
    <property type="entry name" value="Trf4-like"/>
</dbReference>
<dbReference type="GO" id="GO:0003729">
    <property type="term" value="F:mRNA binding"/>
    <property type="evidence" value="ECO:0007669"/>
    <property type="project" value="TreeGrafter"/>
</dbReference>
<dbReference type="GO" id="GO:0010605">
    <property type="term" value="P:negative regulation of macromolecule metabolic process"/>
    <property type="evidence" value="ECO:0007669"/>
    <property type="project" value="UniProtKB-ARBA"/>
</dbReference>
<dbReference type="GO" id="GO:0005730">
    <property type="term" value="C:nucleolus"/>
    <property type="evidence" value="ECO:0007669"/>
    <property type="project" value="TreeGrafter"/>
</dbReference>
<feature type="domain" description="Poly(A) RNA polymerase mitochondrial-like central palm" evidence="8">
    <location>
        <begin position="4"/>
        <end position="139"/>
    </location>
</feature>
<dbReference type="GO" id="GO:0031499">
    <property type="term" value="C:TRAMP complex"/>
    <property type="evidence" value="ECO:0007669"/>
    <property type="project" value="TreeGrafter"/>
</dbReference>
<dbReference type="PANTHER" id="PTHR23092:SF15">
    <property type="entry name" value="INACTIVE NON-CANONICAL POLY(A) RNA POLYMERASE PROTEIN TRF4-2-RELATED"/>
    <property type="match status" value="1"/>
</dbReference>
<protein>
    <recommendedName>
        <fullName evidence="3">polynucleotide adenylyltransferase</fullName>
        <ecNumber evidence="3">2.7.7.19</ecNumber>
    </recommendedName>
</protein>
<dbReference type="HOGENOM" id="CLU_013572_0_0_1"/>
<evidence type="ECO:0000256" key="2">
    <source>
        <dbReference type="ARBA" id="ARBA00008593"/>
    </source>
</evidence>
<dbReference type="OrthoDB" id="273917at2759"/>
<dbReference type="GO" id="GO:0043634">
    <property type="term" value="P:polyadenylation-dependent ncRNA catabolic process"/>
    <property type="evidence" value="ECO:0007669"/>
    <property type="project" value="TreeGrafter"/>
</dbReference>
<keyword evidence="10" id="KW-1185">Reference proteome</keyword>
<evidence type="ECO:0000256" key="5">
    <source>
        <dbReference type="ARBA" id="ARBA00022723"/>
    </source>
</evidence>
<dbReference type="GO" id="GO:0031123">
    <property type="term" value="P:RNA 3'-end processing"/>
    <property type="evidence" value="ECO:0007669"/>
    <property type="project" value="TreeGrafter"/>
</dbReference>
<dbReference type="GO" id="GO:1990817">
    <property type="term" value="F:poly(A) RNA polymerase activity"/>
    <property type="evidence" value="ECO:0007669"/>
    <property type="project" value="UniProtKB-EC"/>
</dbReference>
<accession>A0A0D0C552</accession>
<evidence type="ECO:0000256" key="4">
    <source>
        <dbReference type="ARBA" id="ARBA00022679"/>
    </source>
</evidence>
<evidence type="ECO:0000256" key="6">
    <source>
        <dbReference type="ARBA" id="ARBA00022842"/>
    </source>
</evidence>
<dbReference type="Gene3D" id="3.30.460.10">
    <property type="entry name" value="Beta Polymerase, domain 2"/>
    <property type="match status" value="1"/>
</dbReference>
<dbReference type="Pfam" id="PF03828">
    <property type="entry name" value="PAP_assoc"/>
    <property type="match status" value="1"/>
</dbReference>
<evidence type="ECO:0000256" key="3">
    <source>
        <dbReference type="ARBA" id="ARBA00012388"/>
    </source>
</evidence>
<evidence type="ECO:0000259" key="7">
    <source>
        <dbReference type="Pfam" id="PF03828"/>
    </source>
</evidence>
<proteinExistence type="inferred from homology"/>
<comment type="similarity">
    <text evidence="2">Belongs to the DNA polymerase type-B-like family.</text>
</comment>
<dbReference type="EC" id="2.7.7.19" evidence="3"/>
<dbReference type="GO" id="GO:0046872">
    <property type="term" value="F:metal ion binding"/>
    <property type="evidence" value="ECO:0007669"/>
    <property type="project" value="UniProtKB-KW"/>
</dbReference>
<dbReference type="CDD" id="cd05402">
    <property type="entry name" value="NT_PAP_TUTase"/>
    <property type="match status" value="1"/>
</dbReference>
<name>A0A0D0C552_9AGAR</name>
<feature type="domain" description="PAP-associated" evidence="7">
    <location>
        <begin position="205"/>
        <end position="256"/>
    </location>
</feature>
<keyword evidence="4" id="KW-0808">Transferase</keyword>
<evidence type="ECO:0000313" key="10">
    <source>
        <dbReference type="Proteomes" id="UP000053593"/>
    </source>
</evidence>
<comment type="cofactor">
    <cofactor evidence="1">
        <name>Mn(2+)</name>
        <dbReference type="ChEBI" id="CHEBI:29035"/>
    </cofactor>
</comment>
<evidence type="ECO:0000256" key="1">
    <source>
        <dbReference type="ARBA" id="ARBA00001936"/>
    </source>
</evidence>